<accession>A0A5J4SSQ4</accession>
<protein>
    <submittedName>
        <fullName evidence="1">Uncharacterized protein</fullName>
    </submittedName>
</protein>
<dbReference type="EMBL" id="SNRY01000056">
    <property type="protein sequence ID" value="KAA6348968.1"/>
    <property type="molecule type" value="Genomic_DNA"/>
</dbReference>
<reference evidence="1" key="1">
    <citation type="submission" date="2019-03" db="EMBL/GenBank/DDBJ databases">
        <title>Single cell metagenomics reveals metabolic interactions within the superorganism composed of flagellate Streblomastix strix and complex community of Bacteroidetes bacteria on its surface.</title>
        <authorList>
            <person name="Treitli S.C."/>
            <person name="Kolisko M."/>
            <person name="Husnik F."/>
            <person name="Keeling P."/>
            <person name="Hampl V."/>
        </authorList>
    </citation>
    <scope>NUCLEOTIDE SEQUENCE</scope>
    <source>
        <strain evidence="1">STM</strain>
    </source>
</reference>
<name>A0A5J4SSQ4_9ZZZZ</name>
<organism evidence="1">
    <name type="scientific">termite gut metagenome</name>
    <dbReference type="NCBI Taxonomy" id="433724"/>
    <lineage>
        <taxon>unclassified sequences</taxon>
        <taxon>metagenomes</taxon>
        <taxon>organismal metagenomes</taxon>
    </lineage>
</organism>
<evidence type="ECO:0000313" key="1">
    <source>
        <dbReference type="EMBL" id="KAA6348968.1"/>
    </source>
</evidence>
<comment type="caution">
    <text evidence="1">The sequence shown here is derived from an EMBL/GenBank/DDBJ whole genome shotgun (WGS) entry which is preliminary data.</text>
</comment>
<gene>
    <name evidence="1" type="ORF">EZS27_003568</name>
</gene>
<dbReference type="AlphaFoldDB" id="A0A5J4SSQ4"/>
<proteinExistence type="predicted"/>
<sequence>MRKVIFSSTIPKISIDNLPEDTLVIVHEMYDKPCIDRLTVEWQKFKAAYSEYETSQYVVVGANRMISPSNRCDMVNDFMQVMTKTIPKISIDTAPFIGEPWRLWYHYSLVFGEWLGVDYSYPVEGEWKKWFYYDENTCRLSGENLPLFIKNTESDLIRLTTEFLFYVPNEMDTEYYEETKKIIFEKFDTPKLLTNMLLKYCNKHFGLDIDFDSYLSNKSYKVPDFGVYRYLVEENKRRMNIYNCFTHENL</sequence>